<organism evidence="2 3">
    <name type="scientific">Pleurodeles waltl</name>
    <name type="common">Iberian ribbed newt</name>
    <dbReference type="NCBI Taxonomy" id="8319"/>
    <lineage>
        <taxon>Eukaryota</taxon>
        <taxon>Metazoa</taxon>
        <taxon>Chordata</taxon>
        <taxon>Craniata</taxon>
        <taxon>Vertebrata</taxon>
        <taxon>Euteleostomi</taxon>
        <taxon>Amphibia</taxon>
        <taxon>Batrachia</taxon>
        <taxon>Caudata</taxon>
        <taxon>Salamandroidea</taxon>
        <taxon>Salamandridae</taxon>
        <taxon>Pleurodelinae</taxon>
        <taxon>Pleurodeles</taxon>
    </lineage>
</organism>
<evidence type="ECO:0000313" key="3">
    <source>
        <dbReference type="Proteomes" id="UP001066276"/>
    </source>
</evidence>
<evidence type="ECO:0000313" key="2">
    <source>
        <dbReference type="EMBL" id="KAJ1118863.1"/>
    </source>
</evidence>
<dbReference type="Proteomes" id="UP001066276">
    <property type="component" value="Chromosome 8"/>
</dbReference>
<keyword evidence="3" id="KW-1185">Reference proteome</keyword>
<dbReference type="AlphaFoldDB" id="A0AAV7NWW2"/>
<proteinExistence type="predicted"/>
<accession>A0AAV7NWW2</accession>
<feature type="region of interest" description="Disordered" evidence="1">
    <location>
        <begin position="1"/>
        <end position="45"/>
    </location>
</feature>
<sequence>MQITPVPGGSQRGGEEEDVTPGQPRQDAAERQRAATPDSCDRTPAAAAVVGRQLVAEKEEWSWWWSQ</sequence>
<evidence type="ECO:0000256" key="1">
    <source>
        <dbReference type="SAM" id="MobiDB-lite"/>
    </source>
</evidence>
<protein>
    <submittedName>
        <fullName evidence="2">Uncharacterized protein</fullName>
    </submittedName>
</protein>
<gene>
    <name evidence="2" type="ORF">NDU88_007050</name>
</gene>
<comment type="caution">
    <text evidence="2">The sequence shown here is derived from an EMBL/GenBank/DDBJ whole genome shotgun (WGS) entry which is preliminary data.</text>
</comment>
<reference evidence="2" key="1">
    <citation type="journal article" date="2022" name="bioRxiv">
        <title>Sequencing and chromosome-scale assembly of the giantPleurodeles waltlgenome.</title>
        <authorList>
            <person name="Brown T."/>
            <person name="Elewa A."/>
            <person name="Iarovenko S."/>
            <person name="Subramanian E."/>
            <person name="Araus A.J."/>
            <person name="Petzold A."/>
            <person name="Susuki M."/>
            <person name="Suzuki K.-i.T."/>
            <person name="Hayashi T."/>
            <person name="Toyoda A."/>
            <person name="Oliveira C."/>
            <person name="Osipova E."/>
            <person name="Leigh N.D."/>
            <person name="Simon A."/>
            <person name="Yun M.H."/>
        </authorList>
    </citation>
    <scope>NUCLEOTIDE SEQUENCE</scope>
    <source>
        <strain evidence="2">20211129_DDA</strain>
        <tissue evidence="2">Liver</tissue>
    </source>
</reference>
<name>A0AAV7NWW2_PLEWA</name>
<dbReference type="EMBL" id="JANPWB010000012">
    <property type="protein sequence ID" value="KAJ1118863.1"/>
    <property type="molecule type" value="Genomic_DNA"/>
</dbReference>